<dbReference type="EC" id="2.7.11.1" evidence="1"/>
<dbReference type="InterPro" id="IPR000719">
    <property type="entry name" value="Prot_kinase_dom"/>
</dbReference>
<accession>L7VWL5</accession>
<feature type="binding site" evidence="7">
    <location>
        <position position="50"/>
    </location>
    <ligand>
        <name>ATP</name>
        <dbReference type="ChEBI" id="CHEBI:30616"/>
    </ligand>
</feature>
<dbReference type="InterPro" id="IPR017441">
    <property type="entry name" value="Protein_kinase_ATP_BS"/>
</dbReference>
<dbReference type="Gene3D" id="3.40.50.2300">
    <property type="match status" value="2"/>
</dbReference>
<dbReference type="PROSITE" id="PS00107">
    <property type="entry name" value="PROTEIN_KINASE_ATP"/>
    <property type="match status" value="1"/>
</dbReference>
<keyword evidence="6 7" id="KW-0067">ATP-binding</keyword>
<feature type="region of interest" description="Disordered" evidence="8">
    <location>
        <begin position="332"/>
        <end position="388"/>
    </location>
</feature>
<dbReference type="InterPro" id="IPR017777">
    <property type="entry name" value="ABC_urea-bd_UrtA"/>
</dbReference>
<keyword evidence="5" id="KW-0418">Kinase</keyword>
<organism evidence="10">
    <name type="scientific">uncultured bacterium A1Q1_fos_1070</name>
    <dbReference type="NCBI Taxonomy" id="1256541"/>
    <lineage>
        <taxon>Bacteria</taxon>
        <taxon>environmental samples</taxon>
    </lineage>
</organism>
<dbReference type="GO" id="GO:0005524">
    <property type="term" value="F:ATP binding"/>
    <property type="evidence" value="ECO:0007669"/>
    <property type="project" value="UniProtKB-UniRule"/>
</dbReference>
<dbReference type="InterPro" id="IPR028082">
    <property type="entry name" value="Peripla_BP_I"/>
</dbReference>
<dbReference type="FunFam" id="1.10.510.10:FF:000021">
    <property type="entry name" value="Serine/threonine protein kinase"/>
    <property type="match status" value="1"/>
</dbReference>
<dbReference type="AlphaFoldDB" id="L7VWL5"/>
<dbReference type="SMART" id="SM00220">
    <property type="entry name" value="S_TKc"/>
    <property type="match status" value="1"/>
</dbReference>
<keyword evidence="2" id="KW-0723">Serine/threonine-protein kinase</keyword>
<sequence>MSDPTMSRRHDARLGQMFGKYRVESVIGKGGMGLVYEGEDTILSRRVAIKFLPESLTSSPKAVERFITEAQVAGRLNHPNIIAIYDIGQEDEHYYIVMELLNPSSASSHVKEKGALHYAEACKIVHDCCSALQAAHHAGLVHRDIKPDNILCSPMGATKLVDFGLVKDVHYDDGSLTQTGVVAGTPLYMSPEQASDGEVDRRSDIYSLGATFYTLLTGKAPYTGDAAPQIMFKHVTAPTPDPRDLVPEIPDPVVKILNRAMEKSPADRYQTAEEMRQALELILATAPRRQFVFLVEHEPSLLMMKRPLRGTLPPPLNSLNPRLSAQMPVVTMPSNRSLSPLGENSNPRNSGNSSRISGNSARVSGNSAPISDMQMPGSGRLSQPSQQQSSYPMLLGGAGLVAALIALALVVWRFVHPVEALVPLPVVSDAGAAVVAPPPIRVGVLNSLSGTMAISTRPIVEATLLAIDEINAQGGLLGRRIDAVRVDGRSDNNTFAVETERLIKQEKVVTIFGGWTPSNRRAMKPLLEKYDHLLIFPARDEGMEDSHNIIYLGSTPYQQVIPAARWALDKLGAKRLFFIGLDGLWGHISHELVRDTIKGTSAKIVGKEFVLLSETDFSGIVKKIQSSRADVVLNFVQGDSNLPLFRELRNAGLSPTKLPVISFGIGENEISQLDGVDLSGDYLAWSYFESVDRPQNKQFVESFKKKFGDHRGISDPMEAAYAGVYLWAQAVRAAGTDDVQAIRRALQGQSIEGPGATLRLDPGNNHAWKMFRMGKIVDATRIELVYSSDKLLSPEPFPATRTRAEWEALLQFLFNQWKGNWVNAERPNLLRRPK</sequence>
<evidence type="ECO:0000256" key="2">
    <source>
        <dbReference type="ARBA" id="ARBA00022527"/>
    </source>
</evidence>
<dbReference type="PROSITE" id="PS50011">
    <property type="entry name" value="PROTEIN_KINASE_DOM"/>
    <property type="match status" value="1"/>
</dbReference>
<dbReference type="Gene3D" id="3.30.200.20">
    <property type="entry name" value="Phosphorylase Kinase, domain 1"/>
    <property type="match status" value="1"/>
</dbReference>
<evidence type="ECO:0000256" key="1">
    <source>
        <dbReference type="ARBA" id="ARBA00012513"/>
    </source>
</evidence>
<dbReference type="Pfam" id="PF00069">
    <property type="entry name" value="Pkinase"/>
    <property type="match status" value="1"/>
</dbReference>
<dbReference type="InterPro" id="IPR011009">
    <property type="entry name" value="Kinase-like_dom_sf"/>
</dbReference>
<evidence type="ECO:0000259" key="9">
    <source>
        <dbReference type="PROSITE" id="PS50011"/>
    </source>
</evidence>
<keyword evidence="3" id="KW-0808">Transferase</keyword>
<protein>
    <recommendedName>
        <fullName evidence="1">non-specific serine/threonine protein kinase</fullName>
        <ecNumber evidence="1">2.7.11.1</ecNumber>
    </recommendedName>
</protein>
<evidence type="ECO:0000256" key="8">
    <source>
        <dbReference type="SAM" id="MobiDB-lite"/>
    </source>
</evidence>
<name>L7VWL5_9BACT</name>
<dbReference type="CDD" id="cd06355">
    <property type="entry name" value="PBP1_FmdD-like"/>
    <property type="match status" value="1"/>
</dbReference>
<feature type="compositionally biased region" description="Low complexity" evidence="8">
    <location>
        <begin position="344"/>
        <end position="360"/>
    </location>
</feature>
<dbReference type="EMBL" id="JX649872">
    <property type="protein sequence ID" value="AGC71433.1"/>
    <property type="molecule type" value="Genomic_DNA"/>
</dbReference>
<dbReference type="GO" id="GO:0004674">
    <property type="term" value="F:protein serine/threonine kinase activity"/>
    <property type="evidence" value="ECO:0007669"/>
    <property type="project" value="UniProtKB-KW"/>
</dbReference>
<evidence type="ECO:0000256" key="5">
    <source>
        <dbReference type="ARBA" id="ARBA00022777"/>
    </source>
</evidence>
<evidence type="ECO:0000256" key="4">
    <source>
        <dbReference type="ARBA" id="ARBA00022741"/>
    </source>
</evidence>
<dbReference type="PROSITE" id="PS00108">
    <property type="entry name" value="PROTEIN_KINASE_ST"/>
    <property type="match status" value="1"/>
</dbReference>
<dbReference type="SUPFAM" id="SSF53822">
    <property type="entry name" value="Periplasmic binding protein-like I"/>
    <property type="match status" value="1"/>
</dbReference>
<evidence type="ECO:0000256" key="7">
    <source>
        <dbReference type="PROSITE-ProRule" id="PRU10141"/>
    </source>
</evidence>
<reference evidence="10" key="1">
    <citation type="submission" date="2012-09" db="EMBL/GenBank/DDBJ databases">
        <title>Metagenomic Characterization of a Microbial Community in Wastewater Detects High Levels of Antibiotic Resistance.</title>
        <authorList>
            <person name="Abrams M."/>
            <person name="Caldwell A."/>
            <person name="Vandaei E."/>
            <person name="Lee W."/>
            <person name="Perrott J."/>
            <person name="Khan S.Y."/>
            <person name="Ta J."/>
            <person name="Romero D."/>
            <person name="Nguyen V."/>
            <person name="Pourmand N."/>
            <person name="Ouverney C.C."/>
        </authorList>
    </citation>
    <scope>NUCLEOTIDE SEQUENCE</scope>
</reference>
<dbReference type="PANTHER" id="PTHR47628">
    <property type="match status" value="1"/>
</dbReference>
<feature type="domain" description="Protein kinase" evidence="9">
    <location>
        <begin position="21"/>
        <end position="282"/>
    </location>
</feature>
<dbReference type="InterPro" id="IPR008271">
    <property type="entry name" value="Ser/Thr_kinase_AS"/>
</dbReference>
<dbReference type="SUPFAM" id="SSF56112">
    <property type="entry name" value="Protein kinase-like (PK-like)"/>
    <property type="match status" value="1"/>
</dbReference>
<dbReference type="CDD" id="cd14014">
    <property type="entry name" value="STKc_PknB_like"/>
    <property type="match status" value="1"/>
</dbReference>
<evidence type="ECO:0000313" key="10">
    <source>
        <dbReference type="EMBL" id="AGC71433.1"/>
    </source>
</evidence>
<dbReference type="Gene3D" id="1.10.510.10">
    <property type="entry name" value="Transferase(Phosphotransferase) domain 1"/>
    <property type="match status" value="1"/>
</dbReference>
<dbReference type="PANTHER" id="PTHR47628:SF1">
    <property type="entry name" value="ALIPHATIC AMIDASE EXPRESSION-REGULATING PROTEIN"/>
    <property type="match status" value="1"/>
</dbReference>
<dbReference type="Pfam" id="PF13433">
    <property type="entry name" value="Peripla_BP_5"/>
    <property type="match status" value="1"/>
</dbReference>
<evidence type="ECO:0000256" key="3">
    <source>
        <dbReference type="ARBA" id="ARBA00022679"/>
    </source>
</evidence>
<evidence type="ECO:0000256" key="6">
    <source>
        <dbReference type="ARBA" id="ARBA00022840"/>
    </source>
</evidence>
<keyword evidence="4 7" id="KW-0547">Nucleotide-binding</keyword>
<proteinExistence type="predicted"/>